<evidence type="ECO:0000256" key="3">
    <source>
        <dbReference type="ARBA" id="ARBA00022692"/>
    </source>
</evidence>
<protein>
    <submittedName>
        <fullName evidence="6">LemA family protein</fullName>
    </submittedName>
</protein>
<gene>
    <name evidence="6" type="ORF">ENG67_04025</name>
</gene>
<reference evidence="6" key="1">
    <citation type="journal article" date="2020" name="mSystems">
        <title>Genome- and Community-Level Interaction Insights into Carbon Utilization and Element Cycling Functions of Hydrothermarchaeota in Hydrothermal Sediment.</title>
        <authorList>
            <person name="Zhou Z."/>
            <person name="Liu Y."/>
            <person name="Xu W."/>
            <person name="Pan J."/>
            <person name="Luo Z.H."/>
            <person name="Li M."/>
        </authorList>
    </citation>
    <scope>NUCLEOTIDE SEQUENCE [LARGE SCALE GENOMIC DNA]</scope>
    <source>
        <strain evidence="6">HyVt-237</strain>
    </source>
</reference>
<evidence type="ECO:0000256" key="4">
    <source>
        <dbReference type="ARBA" id="ARBA00022989"/>
    </source>
</evidence>
<proteinExistence type="inferred from homology"/>
<keyword evidence="5" id="KW-0472">Membrane</keyword>
<keyword evidence="4" id="KW-1133">Transmembrane helix</keyword>
<comment type="subcellular location">
    <subcellularLocation>
        <location evidence="1">Membrane</location>
        <topology evidence="1">Single-pass membrane protein</topology>
    </subcellularLocation>
</comment>
<dbReference type="SUPFAM" id="SSF140478">
    <property type="entry name" value="LemA-like"/>
    <property type="match status" value="1"/>
</dbReference>
<accession>A0A7C0XB54</accession>
<evidence type="ECO:0000256" key="2">
    <source>
        <dbReference type="ARBA" id="ARBA00008854"/>
    </source>
</evidence>
<evidence type="ECO:0000256" key="5">
    <source>
        <dbReference type="ARBA" id="ARBA00023136"/>
    </source>
</evidence>
<dbReference type="Proteomes" id="UP000885931">
    <property type="component" value="Unassembled WGS sequence"/>
</dbReference>
<dbReference type="GO" id="GO:0016020">
    <property type="term" value="C:membrane"/>
    <property type="evidence" value="ECO:0007669"/>
    <property type="project" value="UniProtKB-SubCell"/>
</dbReference>
<dbReference type="InterPro" id="IPR023353">
    <property type="entry name" value="LemA-like_dom_sf"/>
</dbReference>
<dbReference type="AlphaFoldDB" id="A0A7C0XB54"/>
<name>A0A7C0XB54_UNCW3</name>
<dbReference type="PANTHER" id="PTHR34478:SF2">
    <property type="entry name" value="MEMBRANE PROTEIN"/>
    <property type="match status" value="1"/>
</dbReference>
<dbReference type="Gene3D" id="1.20.1440.20">
    <property type="entry name" value="LemA-like domain"/>
    <property type="match status" value="1"/>
</dbReference>
<dbReference type="PANTHER" id="PTHR34478">
    <property type="entry name" value="PROTEIN LEMA"/>
    <property type="match status" value="1"/>
</dbReference>
<evidence type="ECO:0000313" key="6">
    <source>
        <dbReference type="EMBL" id="HDM90362.1"/>
    </source>
</evidence>
<organism evidence="6">
    <name type="scientific">candidate division WOR-3 bacterium</name>
    <dbReference type="NCBI Taxonomy" id="2052148"/>
    <lineage>
        <taxon>Bacteria</taxon>
        <taxon>Bacteria division WOR-3</taxon>
    </lineage>
</organism>
<comment type="similarity">
    <text evidence="2">Belongs to the LemA family.</text>
</comment>
<keyword evidence="3" id="KW-0812">Transmembrane</keyword>
<dbReference type="EMBL" id="DRBW01000161">
    <property type="protein sequence ID" value="HDM90362.1"/>
    <property type="molecule type" value="Genomic_DNA"/>
</dbReference>
<comment type="caution">
    <text evidence="6">The sequence shown here is derived from an EMBL/GenBank/DDBJ whole genome shotgun (WGS) entry which is preliminary data.</text>
</comment>
<evidence type="ECO:0000256" key="1">
    <source>
        <dbReference type="ARBA" id="ARBA00004167"/>
    </source>
</evidence>
<dbReference type="InterPro" id="IPR007156">
    <property type="entry name" value="MamQ_LemA"/>
</dbReference>
<sequence>MKTVLAIILVVLILFLPFISLYNRLVSLREGVDEKWAQVETQLQRRLDLIPNLVETVKGYAAHEKEVFENIAAARAKLSGARTREEIIEGNRELEGALARLLAIVENYPQLKANETFNRLMDELAGTENRIAVARMRYNETVREYNMTIKKFPTNIIANMFGFREQPYFEAQKGAEEAPKVKF</sequence>
<dbReference type="Pfam" id="PF04011">
    <property type="entry name" value="LemA"/>
    <property type="match status" value="1"/>
</dbReference>